<evidence type="ECO:0000259" key="2">
    <source>
        <dbReference type="Pfam" id="PF18181"/>
    </source>
</evidence>
<feature type="transmembrane region" description="Helical" evidence="1">
    <location>
        <begin position="59"/>
        <end position="79"/>
    </location>
</feature>
<reference evidence="3" key="1">
    <citation type="journal article" date="2019" name="Sci. Rep.">
        <title>Draft genome of Tanacetum cinerariifolium, the natural source of mosquito coil.</title>
        <authorList>
            <person name="Yamashiro T."/>
            <person name="Shiraishi A."/>
            <person name="Satake H."/>
            <person name="Nakayama K."/>
        </authorList>
    </citation>
    <scope>NUCLEOTIDE SEQUENCE</scope>
</reference>
<dbReference type="AlphaFoldDB" id="A0A699I9X3"/>
<dbReference type="NCBIfam" id="NF033634">
    <property type="entry name" value="SLATT_1"/>
    <property type="match status" value="1"/>
</dbReference>
<dbReference type="Pfam" id="PF18181">
    <property type="entry name" value="SLATT_1"/>
    <property type="match status" value="1"/>
</dbReference>
<feature type="transmembrane region" description="Helical" evidence="1">
    <location>
        <begin position="134"/>
        <end position="152"/>
    </location>
</feature>
<keyword evidence="1" id="KW-0812">Transmembrane</keyword>
<feature type="transmembrane region" description="Helical" evidence="1">
    <location>
        <begin position="91"/>
        <end position="114"/>
    </location>
</feature>
<keyword evidence="1" id="KW-1133">Transmembrane helix</keyword>
<dbReference type="InterPro" id="IPR040884">
    <property type="entry name" value="SLATT_1"/>
</dbReference>
<sequence length="562" mass="61602">MPALFSEVIPSPATLSTTEIAQLTAYTTAPETHSPHFRHFDAAAQQAQRGWQRLFLKSVFLLLFISLSSAVTGLGPWLVAQRYLRATSLRLFDGIGVGLTLLGVVLEVGLQLYWRRQLTPWASTRDRAEALRSAVWLYLFSLPFTTGASLSLRQLDIDQAWRHLVQDLAGASTPPLALAEEPTDELRAWRQRLQAVRPAEQLRVYRAARLNTQRQYFLRRARELRVAARRWNRVGYALLALALLWNLTRLTAIGLNWPLTMLFFNFNFFLVIIGSVALVKAYLEAEDTEPLAARYQRIADKLNLHNAGQAVAPLTPQGFRDFVLQAERILRDETTEWTARRGEQPGPATPATSVTIGFVGKRRLPAGEAPLRAALATVFNALESEFAGSELVGLSALAMGADLVFAEVVAGRGTLHSGVEYAQRVFLPASAAEFFLPADFRLSAAEAEVAVSGRLARAHAQLHAATVREVRQVGSGPDREERFAQAAFAIVDNCDLLLVACTQADKAAALADPPVAGLARGGSAETLRYAHQLGRRIILIEVDAPVAAAEPLPITTIAGRPR</sequence>
<accession>A0A699I9X3</accession>
<comment type="caution">
    <text evidence="3">The sequence shown here is derived from an EMBL/GenBank/DDBJ whole genome shotgun (WGS) entry which is preliminary data.</text>
</comment>
<organism evidence="3">
    <name type="scientific">Tanacetum cinerariifolium</name>
    <name type="common">Dalmatian daisy</name>
    <name type="synonym">Chrysanthemum cinerariifolium</name>
    <dbReference type="NCBI Taxonomy" id="118510"/>
    <lineage>
        <taxon>Eukaryota</taxon>
        <taxon>Viridiplantae</taxon>
        <taxon>Streptophyta</taxon>
        <taxon>Embryophyta</taxon>
        <taxon>Tracheophyta</taxon>
        <taxon>Spermatophyta</taxon>
        <taxon>Magnoliopsida</taxon>
        <taxon>eudicotyledons</taxon>
        <taxon>Gunneridae</taxon>
        <taxon>Pentapetalae</taxon>
        <taxon>asterids</taxon>
        <taxon>campanulids</taxon>
        <taxon>Asterales</taxon>
        <taxon>Asteraceae</taxon>
        <taxon>Asteroideae</taxon>
        <taxon>Anthemideae</taxon>
        <taxon>Anthemidinae</taxon>
        <taxon>Tanacetum</taxon>
    </lineage>
</organism>
<dbReference type="EMBL" id="BKCJ010255982">
    <property type="protein sequence ID" value="GEZ24047.1"/>
    <property type="molecule type" value="Genomic_DNA"/>
</dbReference>
<feature type="transmembrane region" description="Helical" evidence="1">
    <location>
        <begin position="234"/>
        <end position="255"/>
    </location>
</feature>
<gene>
    <name evidence="3" type="ORF">Tci_496020</name>
</gene>
<name>A0A699I9X3_TANCI</name>
<protein>
    <recommendedName>
        <fullName evidence="2">SMODS and SLOG-associating 2TM effector domain-containing protein</fullName>
    </recommendedName>
</protein>
<evidence type="ECO:0000313" key="3">
    <source>
        <dbReference type="EMBL" id="GEZ24047.1"/>
    </source>
</evidence>
<proteinExistence type="predicted"/>
<keyword evidence="1" id="KW-0472">Membrane</keyword>
<feature type="domain" description="SMODS and SLOG-associating 2TM effector" evidence="2">
    <location>
        <begin position="205"/>
        <end position="337"/>
    </location>
</feature>
<feature type="transmembrane region" description="Helical" evidence="1">
    <location>
        <begin position="261"/>
        <end position="283"/>
    </location>
</feature>
<evidence type="ECO:0000256" key="1">
    <source>
        <dbReference type="SAM" id="Phobius"/>
    </source>
</evidence>